<evidence type="ECO:0000313" key="3">
    <source>
        <dbReference type="EMBL" id="KAF0976202.1"/>
    </source>
</evidence>
<evidence type="ECO:0000256" key="1">
    <source>
        <dbReference type="SAM" id="MobiDB-lite"/>
    </source>
</evidence>
<dbReference type="OrthoDB" id="10575076at2759"/>
<gene>
    <name evidence="3" type="ORF">FDP41_004877</name>
</gene>
<accession>A0A6A5BMU5</accession>
<evidence type="ECO:0000313" key="4">
    <source>
        <dbReference type="Proteomes" id="UP000444721"/>
    </source>
</evidence>
<sequence length="301" mass="34376">MVLPSSTRASPPLLLGEESTTTVHTHHHSVGEVFGITVTTTDYQSWLEDEDSHQQPLHVEHSKKTPLQAETMNFNHQPESSFNTNYNKKESSRDEELKPSLSSTHVSASANNVRSFWFIFFWLCALLTHLIMSTNQVISRYLLHYGGKQMAIQPYTLLCLSNLGALLLYTPRMLYKYGRVSAIEKVKWNIRQAGGFGKLLYRHRKVIGMMCLYQISIVLGSSLREFATFFTSSTYVQLILLTSPFIICFMGIVVFKTERFSWLDLWTLIFTVTGAVMIILASATRVTEDANGNPVEFQWKW</sequence>
<feature type="compositionally biased region" description="Polar residues" evidence="1">
    <location>
        <begin position="73"/>
        <end position="86"/>
    </location>
</feature>
<protein>
    <submittedName>
        <fullName evidence="3">Uncharacterized protein</fullName>
    </submittedName>
</protein>
<keyword evidence="2" id="KW-1133">Transmembrane helix</keyword>
<dbReference type="GeneID" id="68112095"/>
<proteinExistence type="predicted"/>
<keyword evidence="2" id="KW-0472">Membrane</keyword>
<feature type="region of interest" description="Disordered" evidence="1">
    <location>
        <begin position="73"/>
        <end position="100"/>
    </location>
</feature>
<dbReference type="VEuPathDB" id="AmoebaDB:NfTy_085950"/>
<feature type="compositionally biased region" description="Basic and acidic residues" evidence="1">
    <location>
        <begin position="87"/>
        <end position="98"/>
    </location>
</feature>
<dbReference type="EMBL" id="VFQX01000041">
    <property type="protein sequence ID" value="KAF0976202.1"/>
    <property type="molecule type" value="Genomic_DNA"/>
</dbReference>
<feature type="transmembrane region" description="Helical" evidence="2">
    <location>
        <begin position="206"/>
        <end position="223"/>
    </location>
</feature>
<dbReference type="VEuPathDB" id="AmoebaDB:FDP41_004877"/>
<feature type="region of interest" description="Disordered" evidence="1">
    <location>
        <begin position="1"/>
        <end position="21"/>
    </location>
</feature>
<feature type="transmembrane region" description="Helical" evidence="2">
    <location>
        <begin position="235"/>
        <end position="255"/>
    </location>
</feature>
<dbReference type="RefSeq" id="XP_044560915.1">
    <property type="nucleotide sequence ID" value="XM_044708339.1"/>
</dbReference>
<keyword evidence="2" id="KW-0812">Transmembrane</keyword>
<organism evidence="3 4">
    <name type="scientific">Naegleria fowleri</name>
    <name type="common">Brain eating amoeba</name>
    <dbReference type="NCBI Taxonomy" id="5763"/>
    <lineage>
        <taxon>Eukaryota</taxon>
        <taxon>Discoba</taxon>
        <taxon>Heterolobosea</taxon>
        <taxon>Tetramitia</taxon>
        <taxon>Eutetramitia</taxon>
        <taxon>Vahlkampfiidae</taxon>
        <taxon>Naegleria</taxon>
    </lineage>
</organism>
<dbReference type="VEuPathDB" id="AmoebaDB:NF0118320"/>
<name>A0A6A5BMU5_NAEFO</name>
<evidence type="ECO:0000256" key="2">
    <source>
        <dbReference type="SAM" id="Phobius"/>
    </source>
</evidence>
<feature type="transmembrane region" description="Helical" evidence="2">
    <location>
        <begin position="152"/>
        <end position="169"/>
    </location>
</feature>
<reference evidence="3 4" key="1">
    <citation type="journal article" date="2019" name="Sci. Rep.">
        <title>Nanopore sequencing improves the draft genome of the human pathogenic amoeba Naegleria fowleri.</title>
        <authorList>
            <person name="Liechti N."/>
            <person name="Schurch N."/>
            <person name="Bruggmann R."/>
            <person name="Wittwer M."/>
        </authorList>
    </citation>
    <scope>NUCLEOTIDE SEQUENCE [LARGE SCALE GENOMIC DNA]</scope>
    <source>
        <strain evidence="3 4">ATCC 30894</strain>
    </source>
</reference>
<comment type="caution">
    <text evidence="3">The sequence shown here is derived from an EMBL/GenBank/DDBJ whole genome shotgun (WGS) entry which is preliminary data.</text>
</comment>
<feature type="transmembrane region" description="Helical" evidence="2">
    <location>
        <begin position="262"/>
        <end position="283"/>
    </location>
</feature>
<dbReference type="AlphaFoldDB" id="A0A6A5BMU5"/>
<keyword evidence="4" id="KW-1185">Reference proteome</keyword>
<feature type="transmembrane region" description="Helical" evidence="2">
    <location>
        <begin position="115"/>
        <end position="132"/>
    </location>
</feature>
<dbReference type="Proteomes" id="UP000444721">
    <property type="component" value="Unassembled WGS sequence"/>
</dbReference>